<accession>A0A0N5ALI6</accession>
<dbReference type="WBParaSite" id="SMUV_0000540701-mRNA-1">
    <property type="protein sequence ID" value="SMUV_0000540701-mRNA-1"/>
    <property type="gene ID" value="SMUV_0000540701"/>
</dbReference>
<feature type="domain" description="DUF5641" evidence="2">
    <location>
        <begin position="5"/>
        <end position="48"/>
    </location>
</feature>
<proteinExistence type="predicted"/>
<feature type="region of interest" description="Disordered" evidence="1">
    <location>
        <begin position="50"/>
        <end position="81"/>
    </location>
</feature>
<reference evidence="4" key="1">
    <citation type="submission" date="2017-02" db="UniProtKB">
        <authorList>
            <consortium name="WormBaseParasite"/>
        </authorList>
    </citation>
    <scope>IDENTIFICATION</scope>
</reference>
<evidence type="ECO:0000313" key="3">
    <source>
        <dbReference type="Proteomes" id="UP000046393"/>
    </source>
</evidence>
<dbReference type="InterPro" id="IPR040676">
    <property type="entry name" value="DUF5641"/>
</dbReference>
<keyword evidence="3" id="KW-1185">Reference proteome</keyword>
<dbReference type="Proteomes" id="UP000046393">
    <property type="component" value="Unplaced"/>
</dbReference>
<protein>
    <submittedName>
        <fullName evidence="4">DUF5641 domain-containing protein</fullName>
    </submittedName>
</protein>
<dbReference type="Pfam" id="PF18701">
    <property type="entry name" value="DUF5641"/>
    <property type="match status" value="1"/>
</dbReference>
<evidence type="ECO:0000259" key="2">
    <source>
        <dbReference type="Pfam" id="PF18701"/>
    </source>
</evidence>
<organism evidence="3 4">
    <name type="scientific">Syphacia muris</name>
    <dbReference type="NCBI Taxonomy" id="451379"/>
    <lineage>
        <taxon>Eukaryota</taxon>
        <taxon>Metazoa</taxon>
        <taxon>Ecdysozoa</taxon>
        <taxon>Nematoda</taxon>
        <taxon>Chromadorea</taxon>
        <taxon>Rhabditida</taxon>
        <taxon>Spirurina</taxon>
        <taxon>Oxyuridomorpha</taxon>
        <taxon>Oxyuroidea</taxon>
        <taxon>Oxyuridae</taxon>
        <taxon>Syphacia</taxon>
    </lineage>
</organism>
<sequence>MNELRKNWLVKWKSRIDEMVIVADDNFPGAKWKKARIVEVIRKQNGQGNNQSVSFFKEQRRNKGGTNLKKEQPKVVSNSSFNGLQSSPLGVLQILDINQ</sequence>
<name>A0A0N5ALI6_9BILA</name>
<dbReference type="AlphaFoldDB" id="A0A0N5ALI6"/>
<evidence type="ECO:0000313" key="4">
    <source>
        <dbReference type="WBParaSite" id="SMUV_0000540701-mRNA-1"/>
    </source>
</evidence>
<evidence type="ECO:0000256" key="1">
    <source>
        <dbReference type="SAM" id="MobiDB-lite"/>
    </source>
</evidence>